<comment type="caution">
    <text evidence="2">The sequence shown here is derived from an EMBL/GenBank/DDBJ whole genome shotgun (WGS) entry which is preliminary data.</text>
</comment>
<proteinExistence type="predicted"/>
<evidence type="ECO:0000313" key="3">
    <source>
        <dbReference type="Proteomes" id="UP000237846"/>
    </source>
</evidence>
<dbReference type="EMBL" id="PVZC01000018">
    <property type="protein sequence ID" value="PRX90683.1"/>
    <property type="molecule type" value="Genomic_DNA"/>
</dbReference>
<feature type="transmembrane region" description="Helical" evidence="1">
    <location>
        <begin position="12"/>
        <end position="34"/>
    </location>
</feature>
<protein>
    <submittedName>
        <fullName evidence="2">Uncharacterized protein</fullName>
    </submittedName>
</protein>
<organism evidence="2 3">
    <name type="scientific">Allonocardiopsis opalescens</name>
    <dbReference type="NCBI Taxonomy" id="1144618"/>
    <lineage>
        <taxon>Bacteria</taxon>
        <taxon>Bacillati</taxon>
        <taxon>Actinomycetota</taxon>
        <taxon>Actinomycetes</taxon>
        <taxon>Streptosporangiales</taxon>
        <taxon>Allonocardiopsis</taxon>
    </lineage>
</organism>
<dbReference type="Proteomes" id="UP000237846">
    <property type="component" value="Unassembled WGS sequence"/>
</dbReference>
<keyword evidence="1" id="KW-0472">Membrane</keyword>
<dbReference type="AlphaFoldDB" id="A0A2T0PP61"/>
<sequence length="36" mass="3893">MTRRTLPSWELTANRVAALIFVLIGIALANVLGITP</sequence>
<accession>A0A2T0PP61</accession>
<keyword evidence="1" id="KW-0812">Transmembrane</keyword>
<name>A0A2T0PP61_9ACTN</name>
<evidence type="ECO:0000256" key="1">
    <source>
        <dbReference type="SAM" id="Phobius"/>
    </source>
</evidence>
<reference evidence="2 3" key="1">
    <citation type="submission" date="2018-03" db="EMBL/GenBank/DDBJ databases">
        <title>Genomic Encyclopedia of Archaeal and Bacterial Type Strains, Phase II (KMG-II): from individual species to whole genera.</title>
        <authorList>
            <person name="Goeker M."/>
        </authorList>
    </citation>
    <scope>NUCLEOTIDE SEQUENCE [LARGE SCALE GENOMIC DNA]</scope>
    <source>
        <strain evidence="2 3">DSM 45601</strain>
    </source>
</reference>
<keyword evidence="1" id="KW-1133">Transmembrane helix</keyword>
<gene>
    <name evidence="2" type="ORF">CLV72_11821</name>
</gene>
<keyword evidence="3" id="KW-1185">Reference proteome</keyword>
<evidence type="ECO:0000313" key="2">
    <source>
        <dbReference type="EMBL" id="PRX90683.1"/>
    </source>
</evidence>